<comment type="caution">
    <text evidence="2">The sequence shown here is derived from an EMBL/GenBank/DDBJ whole genome shotgun (WGS) entry which is preliminary data.</text>
</comment>
<dbReference type="Pfam" id="PF06200">
    <property type="entry name" value="tify"/>
    <property type="match status" value="1"/>
</dbReference>
<evidence type="ECO:0000313" key="3">
    <source>
        <dbReference type="Proteomes" id="UP001187471"/>
    </source>
</evidence>
<reference evidence="2" key="1">
    <citation type="submission" date="2022-12" db="EMBL/GenBank/DDBJ databases">
        <title>Draft genome assemblies for two species of Escallonia (Escalloniales).</title>
        <authorList>
            <person name="Chanderbali A."/>
            <person name="Dervinis C."/>
            <person name="Anghel I."/>
            <person name="Soltis D."/>
            <person name="Soltis P."/>
            <person name="Zapata F."/>
        </authorList>
    </citation>
    <scope>NUCLEOTIDE SEQUENCE</scope>
    <source>
        <strain evidence="2">UCBG92.1500</strain>
        <tissue evidence="2">Leaf</tissue>
    </source>
</reference>
<dbReference type="Proteomes" id="UP001187471">
    <property type="component" value="Unassembled WGS sequence"/>
</dbReference>
<dbReference type="PANTHER" id="PTHR37257:SF1">
    <property type="entry name" value="PROTEIN PLASTID TRANSCRIPTIONALLY ACTIVE 7"/>
    <property type="match status" value="1"/>
</dbReference>
<dbReference type="PANTHER" id="PTHR37257">
    <property type="entry name" value="PROTEIN PLASTID TRANSCRIPTIONALLY ACTIVE 7"/>
    <property type="match status" value="1"/>
</dbReference>
<feature type="domain" description="Tify" evidence="1">
    <location>
        <begin position="8"/>
        <end position="43"/>
    </location>
</feature>
<dbReference type="InterPro" id="IPR010399">
    <property type="entry name" value="Tify_dom"/>
</dbReference>
<dbReference type="GO" id="GO:0000427">
    <property type="term" value="C:plastid-encoded plastid RNA polymerase complex"/>
    <property type="evidence" value="ECO:0007669"/>
    <property type="project" value="InterPro"/>
</dbReference>
<protein>
    <recommendedName>
        <fullName evidence="1">Tify domain-containing protein</fullName>
    </recommendedName>
</protein>
<dbReference type="AlphaFoldDB" id="A0AA88UUK5"/>
<evidence type="ECO:0000259" key="1">
    <source>
        <dbReference type="PROSITE" id="PS51320"/>
    </source>
</evidence>
<gene>
    <name evidence="2" type="ORF">RJ640_003646</name>
</gene>
<evidence type="ECO:0000313" key="2">
    <source>
        <dbReference type="EMBL" id="KAK2994123.1"/>
    </source>
</evidence>
<dbReference type="EMBL" id="JAVXUO010000241">
    <property type="protein sequence ID" value="KAK2994123.1"/>
    <property type="molecule type" value="Genomic_DNA"/>
</dbReference>
<dbReference type="PROSITE" id="PS51320">
    <property type="entry name" value="TIFY"/>
    <property type="match status" value="1"/>
</dbReference>
<dbReference type="GO" id="GO:0042793">
    <property type="term" value="P:plastid transcription"/>
    <property type="evidence" value="ECO:0007669"/>
    <property type="project" value="InterPro"/>
</dbReference>
<keyword evidence="3" id="KW-1185">Reference proteome</keyword>
<dbReference type="InterPro" id="IPR038958">
    <property type="entry name" value="PTAC7"/>
</dbReference>
<accession>A0AA88UUK5</accession>
<dbReference type="SMART" id="SM00979">
    <property type="entry name" value="TIFY"/>
    <property type="match status" value="1"/>
</dbReference>
<organism evidence="2 3">
    <name type="scientific">Escallonia rubra</name>
    <dbReference type="NCBI Taxonomy" id="112253"/>
    <lineage>
        <taxon>Eukaryota</taxon>
        <taxon>Viridiplantae</taxon>
        <taxon>Streptophyta</taxon>
        <taxon>Embryophyta</taxon>
        <taxon>Tracheophyta</taxon>
        <taxon>Spermatophyta</taxon>
        <taxon>Magnoliopsida</taxon>
        <taxon>eudicotyledons</taxon>
        <taxon>Gunneridae</taxon>
        <taxon>Pentapetalae</taxon>
        <taxon>asterids</taxon>
        <taxon>campanulids</taxon>
        <taxon>Escalloniales</taxon>
        <taxon>Escalloniaceae</taxon>
        <taxon>Escallonia</taxon>
    </lineage>
</organism>
<sequence>MDLSAAKVEPKQAQMTMFYAGQVLVFDDFPVEKAREIMSLATKGNLRPTSLDENDRVGGGDSIAFVAPSGSEPPQEHKVEQSAMSMAMAPTFTSFAPSILPIFQLKSESRWPLNSAARSQEYEICCDRQVVGRGFDYDVIYSSFLMANKPMWLMWFVLSNGAGSISGVRFHKGLPRFGIMFSADPFGGSLGDFFTQQVSPQGSVGRLLLRSWSLYRRKLWDLAPRCGKSNLIAGLSTTMIGNSIIANLMIILEHEAHFGATAITKKDDMLRYKLERIPFLEEQVRKIRDGGKLLTMDIERLLLSEDNRFDFVNEVAAEAKAYVENNRDEYGAKKAILHVLSNRMNDAGFYRPEAYIESDPFKPGNGLVFAVFLDNITVKPKVSTIALVALYHLKQLPSKITS</sequence>
<proteinExistence type="predicted"/>
<name>A0AA88UUK5_9ASTE</name>